<dbReference type="InterPro" id="IPR043004">
    <property type="entry name" value="MvaI_BcnI_cat"/>
</dbReference>
<dbReference type="AlphaFoldDB" id="A0A382CTB0"/>
<organism evidence="2">
    <name type="scientific">marine metagenome</name>
    <dbReference type="NCBI Taxonomy" id="408172"/>
    <lineage>
        <taxon>unclassified sequences</taxon>
        <taxon>metagenomes</taxon>
        <taxon>ecological metagenomes</taxon>
    </lineage>
</organism>
<dbReference type="EMBL" id="UINC01035805">
    <property type="protein sequence ID" value="SVB28801.1"/>
    <property type="molecule type" value="Genomic_DNA"/>
</dbReference>
<dbReference type="InterPro" id="IPR029127">
    <property type="entry name" value="MvaI_BcnI"/>
</dbReference>
<name>A0A382CTB0_9ZZZZ</name>
<gene>
    <name evidence="2" type="ORF">METZ01_LOCUS181655</name>
</gene>
<dbReference type="Pfam" id="PF15515">
    <property type="entry name" value="MvaI_BcnI"/>
    <property type="match status" value="1"/>
</dbReference>
<dbReference type="Gene3D" id="3.30.70.3570">
    <property type="entry name" value="MvaI/BcnI restriction endonuclease, recognition domain"/>
    <property type="match status" value="1"/>
</dbReference>
<feature type="non-terminal residue" evidence="2">
    <location>
        <position position="1"/>
    </location>
</feature>
<proteinExistence type="predicted"/>
<evidence type="ECO:0000313" key="2">
    <source>
        <dbReference type="EMBL" id="SVB28801.1"/>
    </source>
</evidence>
<accession>A0A382CTB0</accession>
<reference evidence="2" key="1">
    <citation type="submission" date="2018-05" db="EMBL/GenBank/DDBJ databases">
        <authorList>
            <person name="Lanie J.A."/>
            <person name="Ng W.-L."/>
            <person name="Kazmierczak K.M."/>
            <person name="Andrzejewski T.M."/>
            <person name="Davidsen T.M."/>
            <person name="Wayne K.J."/>
            <person name="Tettelin H."/>
            <person name="Glass J.I."/>
            <person name="Rusch D."/>
            <person name="Podicherti R."/>
            <person name="Tsui H.-C.T."/>
            <person name="Winkler M.E."/>
        </authorList>
    </citation>
    <scope>NUCLEOTIDE SEQUENCE</scope>
</reference>
<sequence>VSDESVREFITRFQAVRDLGWVRSHRANNTGIGKTLEDLMEIDENNIAGPDLGDVEIKSQRAFSSSMVTLFTKVPTGPDGANKDLRDNFGIANPEHPDLMQMHASMRNHWSATYERWGMRLRPDGVDERIYLQIKDLQTDEMVPFTCWYDYDIIREIIAKKMNILAFVSADRKKVDGWEYFHYKECKIFHGGSFKRFLGLMNDGKIQYDIRIGSYKTPGKMYGKVHDHGSGFRIARGHMPDLFDGHIEI</sequence>
<dbReference type="Gene3D" id="3.40.210.20">
    <property type="entry name" value="MvaI/BcnI restriction endonuclease, catalytic domain"/>
    <property type="match status" value="1"/>
</dbReference>
<evidence type="ECO:0000259" key="1">
    <source>
        <dbReference type="Pfam" id="PF15515"/>
    </source>
</evidence>
<dbReference type="InterPro" id="IPR043005">
    <property type="entry name" value="MvaI_BcnI_rec"/>
</dbReference>
<feature type="domain" description="MvaI/BcnI restriction endonuclease" evidence="1">
    <location>
        <begin position="10"/>
        <end position="243"/>
    </location>
</feature>
<protein>
    <recommendedName>
        <fullName evidence="1">MvaI/BcnI restriction endonuclease domain-containing protein</fullName>
    </recommendedName>
</protein>